<evidence type="ECO:0000313" key="2">
    <source>
        <dbReference type="EMBL" id="OEH95578.1"/>
    </source>
</evidence>
<evidence type="ECO:0000256" key="1">
    <source>
        <dbReference type="SAM" id="MobiDB-lite"/>
    </source>
</evidence>
<organism evidence="2">
    <name type="scientific">Salmonella enterica</name>
    <name type="common">Salmonella choleraesuis</name>
    <dbReference type="NCBI Taxonomy" id="28901"/>
    <lineage>
        <taxon>Bacteria</taxon>
        <taxon>Pseudomonadati</taxon>
        <taxon>Pseudomonadota</taxon>
        <taxon>Gammaproteobacteria</taxon>
        <taxon>Enterobacterales</taxon>
        <taxon>Enterobacteriaceae</taxon>
        <taxon>Salmonella</taxon>
    </lineage>
</organism>
<gene>
    <name evidence="2" type="ORF">BH006_06915</name>
</gene>
<protein>
    <submittedName>
        <fullName evidence="2">Uncharacterized protein</fullName>
    </submittedName>
</protein>
<accession>A0A3F3I8S4</accession>
<dbReference type="RefSeq" id="WP_069721864.1">
    <property type="nucleotide sequence ID" value="NZ_MJEL01000054.1"/>
</dbReference>
<feature type="region of interest" description="Disordered" evidence="1">
    <location>
        <begin position="37"/>
        <end position="62"/>
    </location>
</feature>
<dbReference type="AlphaFoldDB" id="A0A3F3I8S4"/>
<dbReference type="Proteomes" id="UP000852880">
    <property type="component" value="Unassembled WGS sequence"/>
</dbReference>
<name>A0A3F3I8S4_SALER</name>
<dbReference type="EMBL" id="MJEL01000054">
    <property type="protein sequence ID" value="OEH95578.1"/>
    <property type="molecule type" value="Genomic_DNA"/>
</dbReference>
<reference evidence="2" key="1">
    <citation type="submission" date="2016-09" db="EMBL/GenBank/DDBJ databases">
        <title>Whole Genome Sequencing of Salmonella enterica subsp. enterica serovar Nottingham.</title>
        <authorList>
            <person name="Zheng J."/>
            <person name="Wang H."/>
        </authorList>
    </citation>
    <scope>NUCLEOTIDE SEQUENCE [LARGE SCALE GENOMIC DNA]</scope>
    <source>
        <strain evidence="2">CFSAN055411</strain>
    </source>
</reference>
<comment type="caution">
    <text evidence="2">The sequence shown here is derived from an EMBL/GenBank/DDBJ whole genome shotgun (WGS) entry which is preliminary data.</text>
</comment>
<proteinExistence type="predicted"/>
<sequence>MAESGNDFFQGTDGSRTSAVLLIGHVSGELPAAVFPEAEENNNNPWLKRPAPRQPGWSHPSENAIAGELKRQIQQLKQKNAGLEKEKLIWQAYCRA</sequence>